<organism evidence="2">
    <name type="scientific">Myoviridae sp. ctsQA11</name>
    <dbReference type="NCBI Taxonomy" id="2825193"/>
    <lineage>
        <taxon>Viruses</taxon>
        <taxon>Duplodnaviria</taxon>
        <taxon>Heunggongvirae</taxon>
        <taxon>Uroviricota</taxon>
        <taxon>Caudoviricetes</taxon>
    </lineage>
</organism>
<evidence type="ECO:0000313" key="2">
    <source>
        <dbReference type="EMBL" id="DAF90339.1"/>
    </source>
</evidence>
<keyword evidence="1" id="KW-0472">Membrane</keyword>
<name>A0A8S5U7B1_9CAUD</name>
<proteinExistence type="predicted"/>
<protein>
    <submittedName>
        <fullName evidence="2">Uncharacterized protein</fullName>
    </submittedName>
</protein>
<reference evidence="2" key="1">
    <citation type="journal article" date="2021" name="Proc. Natl. Acad. Sci. U.S.A.">
        <title>A Catalog of Tens of Thousands of Viruses from Human Metagenomes Reveals Hidden Associations with Chronic Diseases.</title>
        <authorList>
            <person name="Tisza M.J."/>
            <person name="Buck C.B."/>
        </authorList>
    </citation>
    <scope>NUCLEOTIDE SEQUENCE</scope>
    <source>
        <strain evidence="2">CtsQA11</strain>
    </source>
</reference>
<keyword evidence="1" id="KW-0812">Transmembrane</keyword>
<accession>A0A8S5U7B1</accession>
<dbReference type="EMBL" id="BK016026">
    <property type="protein sequence ID" value="DAF90339.1"/>
    <property type="molecule type" value="Genomic_DNA"/>
</dbReference>
<sequence length="91" mass="10916">MIEMIKEILMMLGICVVGLAIYVLFCTTINKFNRWRKNGCKIKCLCKPHKYKLLWYQLDTEKAILECKKCKKEKQVFIDYDSIKKEFNLED</sequence>
<keyword evidence="1" id="KW-1133">Transmembrane helix</keyword>
<evidence type="ECO:0000256" key="1">
    <source>
        <dbReference type="SAM" id="Phobius"/>
    </source>
</evidence>
<feature type="transmembrane region" description="Helical" evidence="1">
    <location>
        <begin position="7"/>
        <end position="25"/>
    </location>
</feature>